<dbReference type="Pfam" id="PF12697">
    <property type="entry name" value="Abhydrolase_6"/>
    <property type="match status" value="1"/>
</dbReference>
<protein>
    <submittedName>
        <fullName evidence="2">CN hydrolase domain-containing protein</fullName>
    </submittedName>
</protein>
<keyword evidence="2" id="KW-0378">Hydrolase</keyword>
<dbReference type="AlphaFoldDB" id="A0AAV9ZEE3"/>
<evidence type="ECO:0000313" key="2">
    <source>
        <dbReference type="EMBL" id="KAK6978223.1"/>
    </source>
</evidence>
<dbReference type="InterPro" id="IPR000073">
    <property type="entry name" value="AB_hydrolase_1"/>
</dbReference>
<dbReference type="Proteomes" id="UP001362999">
    <property type="component" value="Unassembled WGS sequence"/>
</dbReference>
<name>A0AAV9ZEE3_9AGAR</name>
<evidence type="ECO:0000259" key="1">
    <source>
        <dbReference type="Pfam" id="PF12697"/>
    </source>
</evidence>
<dbReference type="EMBL" id="JAWWNJ010000161">
    <property type="protein sequence ID" value="KAK6978223.1"/>
    <property type="molecule type" value="Genomic_DNA"/>
</dbReference>
<accession>A0AAV9ZEE3</accession>
<feature type="domain" description="AB hydrolase-1" evidence="1">
    <location>
        <begin position="49"/>
        <end position="317"/>
    </location>
</feature>
<evidence type="ECO:0000313" key="3">
    <source>
        <dbReference type="Proteomes" id="UP001362999"/>
    </source>
</evidence>
<proteinExistence type="predicted"/>
<dbReference type="SUPFAM" id="SSF53474">
    <property type="entry name" value="alpha/beta-Hydrolases"/>
    <property type="match status" value="1"/>
</dbReference>
<dbReference type="GO" id="GO:0016787">
    <property type="term" value="F:hydrolase activity"/>
    <property type="evidence" value="ECO:0007669"/>
    <property type="project" value="UniProtKB-KW"/>
</dbReference>
<reference evidence="2 3" key="1">
    <citation type="journal article" date="2024" name="J Genomics">
        <title>Draft genome sequencing and assembly of Favolaschia claudopus CIRM-BRFM 2984 isolated from oak limbs.</title>
        <authorList>
            <person name="Navarro D."/>
            <person name="Drula E."/>
            <person name="Chaduli D."/>
            <person name="Cazenave R."/>
            <person name="Ahrendt S."/>
            <person name="Wang J."/>
            <person name="Lipzen A."/>
            <person name="Daum C."/>
            <person name="Barry K."/>
            <person name="Grigoriev I.V."/>
            <person name="Favel A."/>
            <person name="Rosso M.N."/>
            <person name="Martin F."/>
        </authorList>
    </citation>
    <scope>NUCLEOTIDE SEQUENCE [LARGE SCALE GENOMIC DNA]</scope>
    <source>
        <strain evidence="2 3">CIRM-BRFM 2984</strain>
    </source>
</reference>
<gene>
    <name evidence="2" type="ORF">R3P38DRAFT_3235986</name>
</gene>
<dbReference type="InterPro" id="IPR029058">
    <property type="entry name" value="AB_hydrolase_fold"/>
</dbReference>
<dbReference type="Gene3D" id="3.40.50.1820">
    <property type="entry name" value="alpha/beta hydrolase"/>
    <property type="match status" value="1"/>
</dbReference>
<comment type="caution">
    <text evidence="2">The sequence shown here is derived from an EMBL/GenBank/DDBJ whole genome shotgun (WGS) entry which is preliminary data.</text>
</comment>
<organism evidence="2 3">
    <name type="scientific">Favolaschia claudopus</name>
    <dbReference type="NCBI Taxonomy" id="2862362"/>
    <lineage>
        <taxon>Eukaryota</taxon>
        <taxon>Fungi</taxon>
        <taxon>Dikarya</taxon>
        <taxon>Basidiomycota</taxon>
        <taxon>Agaricomycotina</taxon>
        <taxon>Agaricomycetes</taxon>
        <taxon>Agaricomycetidae</taxon>
        <taxon>Agaricales</taxon>
        <taxon>Marasmiineae</taxon>
        <taxon>Mycenaceae</taxon>
        <taxon>Favolaschia</taxon>
    </lineage>
</organism>
<sequence>MSPIDIASESVVFTCPQNARSPPGDRLKMTAKRYFTKESAANSDGITLFFGHGVGAHKEIWEPIIEDIFRLQRHSYVREAWALERQDHGDAAILNAEELALSRADGVYSYEWSEAIAAFACSPRMQGHRIVPISHSAGCISMVGSTKYMNERTSPYIAMILVEPAMVAAELDPYTEGGIMPLTAAIRVRRDTWASRKAAHEWMRTRFPWNLWNPRILQVHIDHGFKDTADGKVTLKCDKFHEANAFMDKVAHFDSVDQVGRICRSLPFHIIWGDRDDIIPEAGKGSISDRSQGRYAASITRMEGGHMLVQETPTELAGEICRLLETIVTQHTRAVQSRL</sequence>
<keyword evidence="3" id="KW-1185">Reference proteome</keyword>